<dbReference type="AlphaFoldDB" id="A0A087BHK9"/>
<organism evidence="1 2">
    <name type="scientific">Bifidobacterium longum subsp. suis</name>
    <dbReference type="NCBI Taxonomy" id="1695"/>
    <lineage>
        <taxon>Bacteria</taxon>
        <taxon>Bacillati</taxon>
        <taxon>Actinomycetota</taxon>
        <taxon>Actinomycetes</taxon>
        <taxon>Bifidobacteriales</taxon>
        <taxon>Bifidobacteriaceae</taxon>
        <taxon>Bifidobacterium</taxon>
    </lineage>
</organism>
<sequence length="102" mass="11457">MSIISKEACFRYPNCTVDDVHDTLAQVYTSDDLQEAYMTGAEREPTGLEVEAAAEQLYYSDCNSSGLLLDSDWNRLPDGNKAIYRNRVRTIITTIQKKGTAE</sequence>
<evidence type="ECO:0000313" key="1">
    <source>
        <dbReference type="EMBL" id="KFI70509.1"/>
    </source>
</evidence>
<gene>
    <name evidence="1" type="ORF">BLSS_1805</name>
</gene>
<dbReference type="RefSeq" id="WP_007058723.1">
    <property type="nucleotide sequence ID" value="NZ_JGZA01000013.1"/>
</dbReference>
<accession>A0A087BHK9</accession>
<reference evidence="1 2" key="1">
    <citation type="submission" date="2014-03" db="EMBL/GenBank/DDBJ databases">
        <title>Genomics of Bifidobacteria.</title>
        <authorList>
            <person name="Ventura M."/>
            <person name="Milani C."/>
            <person name="Lugli G.A."/>
        </authorList>
    </citation>
    <scope>NUCLEOTIDE SEQUENCE [LARGE SCALE GENOMIC DNA]</scope>
    <source>
        <strain evidence="1 2">LMG 21814</strain>
    </source>
</reference>
<evidence type="ECO:0000313" key="2">
    <source>
        <dbReference type="Proteomes" id="UP000029024"/>
    </source>
</evidence>
<comment type="caution">
    <text evidence="1">The sequence shown here is derived from an EMBL/GenBank/DDBJ whole genome shotgun (WGS) entry which is preliminary data.</text>
</comment>
<dbReference type="EMBL" id="JGZA01000013">
    <property type="protein sequence ID" value="KFI70509.1"/>
    <property type="molecule type" value="Genomic_DNA"/>
</dbReference>
<proteinExistence type="predicted"/>
<protein>
    <submittedName>
        <fullName evidence="1">Uncharacterized protein</fullName>
    </submittedName>
</protein>
<name>A0A087BHK9_BIFLN</name>
<dbReference type="Proteomes" id="UP000029024">
    <property type="component" value="Unassembled WGS sequence"/>
</dbReference>